<evidence type="ECO:0000313" key="6">
    <source>
        <dbReference type="Proteomes" id="UP000060787"/>
    </source>
</evidence>
<evidence type="ECO:0000313" key="5">
    <source>
        <dbReference type="EMBL" id="ALN82536.1"/>
    </source>
</evidence>
<evidence type="ECO:0000259" key="4">
    <source>
        <dbReference type="Pfam" id="PF01522"/>
    </source>
</evidence>
<keyword evidence="3" id="KW-0732">Signal</keyword>
<dbReference type="PATRIC" id="fig|84531.8.peg.4424"/>
<keyword evidence="1" id="KW-0479">Metal-binding</keyword>
<dbReference type="PANTHER" id="PTHR10587">
    <property type="entry name" value="GLYCOSYL TRANSFERASE-RELATED"/>
    <property type="match status" value="1"/>
</dbReference>
<dbReference type="eggNOG" id="COG0726">
    <property type="taxonomic scope" value="Bacteria"/>
</dbReference>
<dbReference type="Pfam" id="PF01522">
    <property type="entry name" value="Polysacc_deac_1"/>
    <property type="match status" value="1"/>
</dbReference>
<dbReference type="CDD" id="cd10960">
    <property type="entry name" value="CE4_NodB_like_1"/>
    <property type="match status" value="1"/>
</dbReference>
<gene>
    <name evidence="5" type="ORF">LA76x_4426</name>
</gene>
<feature type="chain" id="PRO_5006597594" evidence="3">
    <location>
        <begin position="38"/>
        <end position="349"/>
    </location>
</feature>
<accession>A0A0S2FG71</accession>
<dbReference type="GO" id="GO:0005975">
    <property type="term" value="P:carbohydrate metabolic process"/>
    <property type="evidence" value="ECO:0007669"/>
    <property type="project" value="InterPro"/>
</dbReference>
<dbReference type="GO" id="GO:0046872">
    <property type="term" value="F:metal ion binding"/>
    <property type="evidence" value="ECO:0007669"/>
    <property type="project" value="UniProtKB-KW"/>
</dbReference>
<dbReference type="GO" id="GO:0016810">
    <property type="term" value="F:hydrolase activity, acting on carbon-nitrogen (but not peptide) bonds"/>
    <property type="evidence" value="ECO:0007669"/>
    <property type="project" value="InterPro"/>
</dbReference>
<dbReference type="PANTHER" id="PTHR10587:SF133">
    <property type="entry name" value="CHITIN DEACETYLASE 1-RELATED"/>
    <property type="match status" value="1"/>
</dbReference>
<dbReference type="InterPro" id="IPR011330">
    <property type="entry name" value="Glyco_hydro/deAcase_b/a-brl"/>
</dbReference>
<dbReference type="InterPro" id="IPR002509">
    <property type="entry name" value="NODB_dom"/>
</dbReference>
<dbReference type="SUPFAM" id="SSF88713">
    <property type="entry name" value="Glycoside hydrolase/deacetylase"/>
    <property type="match status" value="1"/>
</dbReference>
<organism evidence="5 6">
    <name type="scientific">Lysobacter antibioticus</name>
    <dbReference type="NCBI Taxonomy" id="84531"/>
    <lineage>
        <taxon>Bacteria</taxon>
        <taxon>Pseudomonadati</taxon>
        <taxon>Pseudomonadota</taxon>
        <taxon>Gammaproteobacteria</taxon>
        <taxon>Lysobacterales</taxon>
        <taxon>Lysobacteraceae</taxon>
        <taxon>Lysobacter</taxon>
    </lineage>
</organism>
<proteinExistence type="predicted"/>
<dbReference type="Gene3D" id="3.20.20.370">
    <property type="entry name" value="Glycoside hydrolase/deacetylase"/>
    <property type="match status" value="1"/>
</dbReference>
<sequence>MIAASAPEPRMRPLTSLHLFVACLFAAVASWPSLAGAAADVPDQGNAPDRRIVMTVDDLPWVQLPSVPSAEAIDGHRRLVAAIERAGVPAIGFVNEGKLEHDGRVRPERLAMLRDWLDAGAELGNHSHGHLDLHAVGLSAYQADILLGERQLRPLLERAGREPPRWFRHPYLRAGRSAQDKADLRRFLAGHGYRIAPVTADNTDWIWATAYLRVGESPDLSRREARKLKAKLRGDYVEHMGDKLDYYERQSVALLGYALPQIWLIHANLLNADTYGELIAMMRKRGYRFVGLDEAMRDPAFERSDAYLGPVGPSWLHRWAIGENKPASFFAGEPQTPAWVMRLAEVESE</sequence>
<name>A0A0S2FG71_LYSAN</name>
<protein>
    <submittedName>
        <fullName evidence="5">Polysaccharide deacetylase family protein</fullName>
    </submittedName>
</protein>
<evidence type="ECO:0000256" key="3">
    <source>
        <dbReference type="SAM" id="SignalP"/>
    </source>
</evidence>
<evidence type="ECO:0000256" key="1">
    <source>
        <dbReference type="ARBA" id="ARBA00022723"/>
    </source>
</evidence>
<feature type="signal peptide" evidence="3">
    <location>
        <begin position="1"/>
        <end position="37"/>
    </location>
</feature>
<feature type="domain" description="NodB homology" evidence="4">
    <location>
        <begin position="45"/>
        <end position="179"/>
    </location>
</feature>
<keyword evidence="2" id="KW-0378">Hydrolase</keyword>
<dbReference type="KEGG" id="lab:LA76x_4426"/>
<dbReference type="Proteomes" id="UP000060787">
    <property type="component" value="Chromosome"/>
</dbReference>
<evidence type="ECO:0000256" key="2">
    <source>
        <dbReference type="ARBA" id="ARBA00022801"/>
    </source>
</evidence>
<dbReference type="STRING" id="84531.LA76x_4426"/>
<dbReference type="InterPro" id="IPR050248">
    <property type="entry name" value="Polysacc_deacetylase_ArnD"/>
</dbReference>
<reference evidence="5 6" key="1">
    <citation type="journal article" date="2015" name="BMC Genomics">
        <title>Comparative genomics and metabolic profiling of the genus Lysobacter.</title>
        <authorList>
            <person name="de Bruijn I."/>
            <person name="Cheng X."/>
            <person name="de Jager V."/>
            <person name="Exposito R.G."/>
            <person name="Watrous J."/>
            <person name="Patel N."/>
            <person name="Postma J."/>
            <person name="Dorrestein P.C."/>
            <person name="Kobayashi D."/>
            <person name="Raaijmakers J.M."/>
        </authorList>
    </citation>
    <scope>NUCLEOTIDE SEQUENCE [LARGE SCALE GENOMIC DNA]</scope>
    <source>
        <strain evidence="5 6">76</strain>
    </source>
</reference>
<keyword evidence="6" id="KW-1185">Reference proteome</keyword>
<dbReference type="GO" id="GO:0016020">
    <property type="term" value="C:membrane"/>
    <property type="evidence" value="ECO:0007669"/>
    <property type="project" value="TreeGrafter"/>
</dbReference>
<dbReference type="EMBL" id="CP011129">
    <property type="protein sequence ID" value="ALN82536.1"/>
    <property type="molecule type" value="Genomic_DNA"/>
</dbReference>
<dbReference type="AlphaFoldDB" id="A0A0S2FG71"/>